<dbReference type="EMBL" id="CP144749">
    <property type="protein sequence ID" value="WVZ75590.1"/>
    <property type="molecule type" value="Genomic_DNA"/>
</dbReference>
<proteinExistence type="predicted"/>
<name>A0AAQ3TPU4_PASNO</name>
<organism evidence="1 2">
    <name type="scientific">Paspalum notatum var. saurae</name>
    <dbReference type="NCBI Taxonomy" id="547442"/>
    <lineage>
        <taxon>Eukaryota</taxon>
        <taxon>Viridiplantae</taxon>
        <taxon>Streptophyta</taxon>
        <taxon>Embryophyta</taxon>
        <taxon>Tracheophyta</taxon>
        <taxon>Spermatophyta</taxon>
        <taxon>Magnoliopsida</taxon>
        <taxon>Liliopsida</taxon>
        <taxon>Poales</taxon>
        <taxon>Poaceae</taxon>
        <taxon>PACMAD clade</taxon>
        <taxon>Panicoideae</taxon>
        <taxon>Andropogonodae</taxon>
        <taxon>Paspaleae</taxon>
        <taxon>Paspalinae</taxon>
        <taxon>Paspalum</taxon>
    </lineage>
</organism>
<protein>
    <submittedName>
        <fullName evidence="1">Uncharacterized protein</fullName>
    </submittedName>
</protein>
<keyword evidence="2" id="KW-1185">Reference proteome</keyword>
<dbReference type="Proteomes" id="UP001341281">
    <property type="component" value="Chromosome 05"/>
</dbReference>
<reference evidence="1 2" key="1">
    <citation type="submission" date="2024-02" db="EMBL/GenBank/DDBJ databases">
        <title>High-quality chromosome-scale genome assembly of Pensacola bahiagrass (Paspalum notatum Flugge var. saurae).</title>
        <authorList>
            <person name="Vega J.M."/>
            <person name="Podio M."/>
            <person name="Orjuela J."/>
            <person name="Siena L.A."/>
            <person name="Pessino S.C."/>
            <person name="Combes M.C."/>
            <person name="Mariac C."/>
            <person name="Albertini E."/>
            <person name="Pupilli F."/>
            <person name="Ortiz J.P.A."/>
            <person name="Leblanc O."/>
        </authorList>
    </citation>
    <scope>NUCLEOTIDE SEQUENCE [LARGE SCALE GENOMIC DNA]</scope>
    <source>
        <strain evidence="1">R1</strain>
        <tissue evidence="1">Leaf</tissue>
    </source>
</reference>
<sequence length="274" mass="30330">MTYLLHSNICISLTSSANICILVHSFAYDIMHIDPANEKLPQKQPLIEEPEDEQVENPQPDSECVVEEANPNEEDRAEVWSSSSVPVLVVGRVIIRNEKGHDLARSGISGLDASSIYATLLVTMARTKQTARKATGARITVLPDVTHTPPVVEDGLLHTRCREECPLSQLLCRALREMGRCPCPFISVQTVHEEGDCMAQVVLSRGKFAGQDTITLYGANEEEAYRKAVMAALTSLSSEWEAGHMVLRYLSTNDLDHAWLDHREQLWAGTAPDP</sequence>
<evidence type="ECO:0000313" key="2">
    <source>
        <dbReference type="Proteomes" id="UP001341281"/>
    </source>
</evidence>
<dbReference type="AlphaFoldDB" id="A0AAQ3TPU4"/>
<gene>
    <name evidence="1" type="ORF">U9M48_023629</name>
</gene>
<evidence type="ECO:0000313" key="1">
    <source>
        <dbReference type="EMBL" id="WVZ75590.1"/>
    </source>
</evidence>
<accession>A0AAQ3TPU4</accession>